<feature type="compositionally biased region" description="Acidic residues" evidence="2">
    <location>
        <begin position="137"/>
        <end position="148"/>
    </location>
</feature>
<feature type="coiled-coil region" evidence="1">
    <location>
        <begin position="99"/>
        <end position="129"/>
    </location>
</feature>
<feature type="compositionally biased region" description="Basic and acidic residues" evidence="2">
    <location>
        <begin position="151"/>
        <end position="162"/>
    </location>
</feature>
<dbReference type="EMBL" id="AZIL01002058">
    <property type="protein sequence ID" value="EWM22843.1"/>
    <property type="molecule type" value="Genomic_DNA"/>
</dbReference>
<evidence type="ECO:0000256" key="2">
    <source>
        <dbReference type="SAM" id="MobiDB-lite"/>
    </source>
</evidence>
<sequence length="162" mass="18800">MFPQDAAQAIATAFWHTSIRNAAFIPLHLPQTPPCPTLFHSVGVGREGRPVRRNKNVFLEWLRDVYQRIFWFGLEGLDDDDDDYYLDEIDWLGIDTGRLSKARARLQMVDRELEQIDRERRALNGLQARERGRMEEGWGDEEDEEEVVAEGGREERGQSKAL</sequence>
<organism evidence="3 4">
    <name type="scientific">Nannochloropsis gaditana</name>
    <dbReference type="NCBI Taxonomy" id="72520"/>
    <lineage>
        <taxon>Eukaryota</taxon>
        <taxon>Sar</taxon>
        <taxon>Stramenopiles</taxon>
        <taxon>Ochrophyta</taxon>
        <taxon>Eustigmatophyceae</taxon>
        <taxon>Eustigmatales</taxon>
        <taxon>Monodopsidaceae</taxon>
        <taxon>Nannochloropsis</taxon>
    </lineage>
</organism>
<dbReference type="OrthoDB" id="10419419at2759"/>
<keyword evidence="4" id="KW-1185">Reference proteome</keyword>
<dbReference type="Proteomes" id="UP000019335">
    <property type="component" value="Chromosome 20"/>
</dbReference>
<protein>
    <submittedName>
        <fullName evidence="3">Uncharacterized protein</fullName>
    </submittedName>
</protein>
<comment type="caution">
    <text evidence="3">The sequence shown here is derived from an EMBL/GenBank/DDBJ whole genome shotgun (WGS) entry which is preliminary data.</text>
</comment>
<evidence type="ECO:0000313" key="4">
    <source>
        <dbReference type="Proteomes" id="UP000019335"/>
    </source>
</evidence>
<feature type="region of interest" description="Disordered" evidence="2">
    <location>
        <begin position="132"/>
        <end position="162"/>
    </location>
</feature>
<name>W7TH35_9STRA</name>
<proteinExistence type="predicted"/>
<evidence type="ECO:0000256" key="1">
    <source>
        <dbReference type="SAM" id="Coils"/>
    </source>
</evidence>
<dbReference type="AlphaFoldDB" id="W7TH35"/>
<keyword evidence="1" id="KW-0175">Coiled coil</keyword>
<gene>
    <name evidence="3" type="ORF">Naga_100293g4</name>
</gene>
<evidence type="ECO:0000313" key="3">
    <source>
        <dbReference type="EMBL" id="EWM22843.1"/>
    </source>
</evidence>
<accession>W7TH35</accession>
<reference evidence="3 4" key="1">
    <citation type="journal article" date="2014" name="Mol. Plant">
        <title>Chromosome Scale Genome Assembly and Transcriptome Profiling of Nannochloropsis gaditana in Nitrogen Depletion.</title>
        <authorList>
            <person name="Corteggiani Carpinelli E."/>
            <person name="Telatin A."/>
            <person name="Vitulo N."/>
            <person name="Forcato C."/>
            <person name="D'Angelo M."/>
            <person name="Schiavon R."/>
            <person name="Vezzi A."/>
            <person name="Giacometti G.M."/>
            <person name="Morosinotto T."/>
            <person name="Valle G."/>
        </authorList>
    </citation>
    <scope>NUCLEOTIDE SEQUENCE [LARGE SCALE GENOMIC DNA]</scope>
    <source>
        <strain evidence="3 4">B-31</strain>
    </source>
</reference>